<keyword evidence="3" id="KW-1185">Reference proteome</keyword>
<feature type="region of interest" description="Disordered" evidence="1">
    <location>
        <begin position="1"/>
        <end position="21"/>
    </location>
</feature>
<feature type="region of interest" description="Disordered" evidence="1">
    <location>
        <begin position="42"/>
        <end position="94"/>
    </location>
</feature>
<feature type="compositionally biased region" description="Polar residues" evidence="1">
    <location>
        <begin position="67"/>
        <end position="81"/>
    </location>
</feature>
<dbReference type="Proteomes" id="UP000280298">
    <property type="component" value="Chromosome"/>
</dbReference>
<sequence length="94" mass="10257">MPWVRDYVRSDGTPVRGHSRWAQGARREMTILAVVALAVVGMGSGGSSTGSGTTGRPQPTVRYPVKINSTTTVRQHPQPTVSYPIPWERPDGKR</sequence>
<proteinExistence type="predicted"/>
<accession>A0A3Q9F0T8</accession>
<evidence type="ECO:0000256" key="1">
    <source>
        <dbReference type="SAM" id="MobiDB-lite"/>
    </source>
</evidence>
<evidence type="ECO:0000313" key="3">
    <source>
        <dbReference type="Proteomes" id="UP000280298"/>
    </source>
</evidence>
<dbReference type="EMBL" id="CP034539">
    <property type="protein sequence ID" value="AZQ40178.1"/>
    <property type="molecule type" value="Genomic_DNA"/>
</dbReference>
<gene>
    <name evidence="2" type="ORF">EJ357_01250</name>
</gene>
<evidence type="ECO:0000313" key="2">
    <source>
        <dbReference type="EMBL" id="AZQ40178.1"/>
    </source>
</evidence>
<name>A0A3Q9F0T8_9ACTN</name>
<protein>
    <submittedName>
        <fullName evidence="2">Uncharacterized protein</fullName>
    </submittedName>
</protein>
<dbReference type="OrthoDB" id="4247956at2"/>
<dbReference type="KEGG" id="scya:EJ357_01250"/>
<feature type="compositionally biased region" description="Gly residues" evidence="1">
    <location>
        <begin position="42"/>
        <end position="53"/>
    </location>
</feature>
<dbReference type="AlphaFoldDB" id="A0A3Q9F0T8"/>
<reference evidence="2 3" key="1">
    <citation type="journal article" date="2019" name="Int. J. Syst. Evol. Microbiol.">
        <title>Streptomyces cyaneochromogenes sp. nov., a blue pigment-producing actinomycete from manganese-contaminated soil.</title>
        <authorList>
            <person name="Tang X."/>
            <person name="Zhao J."/>
            <person name="Li K."/>
            <person name="Chen Z."/>
            <person name="Sun Y."/>
            <person name="Gao J."/>
        </authorList>
    </citation>
    <scope>NUCLEOTIDE SEQUENCE [LARGE SCALE GENOMIC DNA]</scope>
    <source>
        <strain evidence="2 3">MK-45</strain>
    </source>
</reference>
<organism evidence="2 3">
    <name type="scientific">Streptomyces cyaneochromogenes</name>
    <dbReference type="NCBI Taxonomy" id="2496836"/>
    <lineage>
        <taxon>Bacteria</taxon>
        <taxon>Bacillati</taxon>
        <taxon>Actinomycetota</taxon>
        <taxon>Actinomycetes</taxon>
        <taxon>Kitasatosporales</taxon>
        <taxon>Streptomycetaceae</taxon>
        <taxon>Streptomyces</taxon>
    </lineage>
</organism>